<sequence length="75" mass="7927">MAATDRLTDLAKGAFATWTDTLSAFRPALPSSEDARGLLDTGFSAAEKVLAVQRDFAKGVLDAGVQVVEKVQTTK</sequence>
<dbReference type="RefSeq" id="WP_093075047.1">
    <property type="nucleotide sequence ID" value="NZ_FNBE01000001.1"/>
</dbReference>
<evidence type="ECO:0000313" key="1">
    <source>
        <dbReference type="EMBL" id="SDE56363.1"/>
    </source>
</evidence>
<dbReference type="EMBL" id="FNBE01000001">
    <property type="protein sequence ID" value="SDE56363.1"/>
    <property type="molecule type" value="Genomic_DNA"/>
</dbReference>
<dbReference type="AlphaFoldDB" id="A0A1G7DY25"/>
<accession>A0A1G7DY25</accession>
<evidence type="ECO:0000313" key="2">
    <source>
        <dbReference type="Proteomes" id="UP000198967"/>
    </source>
</evidence>
<dbReference type="STRING" id="366584.SAMN05216377_101188"/>
<keyword evidence="2" id="KW-1185">Reference proteome</keyword>
<gene>
    <name evidence="1" type="ORF">SAMN05216377_101188</name>
</gene>
<organism evidence="1 2">
    <name type="scientific">Pseudonocardia oroxyli</name>
    <dbReference type="NCBI Taxonomy" id="366584"/>
    <lineage>
        <taxon>Bacteria</taxon>
        <taxon>Bacillati</taxon>
        <taxon>Actinomycetota</taxon>
        <taxon>Actinomycetes</taxon>
        <taxon>Pseudonocardiales</taxon>
        <taxon>Pseudonocardiaceae</taxon>
        <taxon>Pseudonocardia</taxon>
    </lineage>
</organism>
<proteinExistence type="predicted"/>
<reference evidence="1 2" key="1">
    <citation type="submission" date="2016-10" db="EMBL/GenBank/DDBJ databases">
        <authorList>
            <person name="de Groot N.N."/>
        </authorList>
    </citation>
    <scope>NUCLEOTIDE SEQUENCE [LARGE SCALE GENOMIC DNA]</scope>
    <source>
        <strain evidence="1 2">CGMCC 4.3143</strain>
    </source>
</reference>
<protein>
    <recommendedName>
        <fullName evidence="3">Phasin protein</fullName>
    </recommendedName>
</protein>
<evidence type="ECO:0008006" key="3">
    <source>
        <dbReference type="Google" id="ProtNLM"/>
    </source>
</evidence>
<name>A0A1G7DY25_PSEOR</name>
<dbReference type="Proteomes" id="UP000198967">
    <property type="component" value="Unassembled WGS sequence"/>
</dbReference>